<evidence type="ECO:0000313" key="2">
    <source>
        <dbReference type="EMBL" id="WAL59195.1"/>
    </source>
</evidence>
<dbReference type="EMBL" id="CP113797">
    <property type="protein sequence ID" value="WAL59195.1"/>
    <property type="molecule type" value="Genomic_DNA"/>
</dbReference>
<evidence type="ECO:0000256" key="1">
    <source>
        <dbReference type="SAM" id="MobiDB-lite"/>
    </source>
</evidence>
<sequence>MIGPLTTTAALANTEVAPSIEITQTSPTPAQPTAPTSPDAAAERVVNTGLVEQVDYINACRRTNRSVEVFADTALSPVNRVGSLAANTSVFLTGVLAPGRAQIARRDSPTSSITVVGWVNAANLTTCDAPVPIRACYGINVDNLSVRSAPSSTSAFRGSLRAGSIVYATANPPREQVSPNAPPDFGRIWVEILQDGQPAWIARTGQSGLGSNATRLSDTACNP</sequence>
<gene>
    <name evidence="2" type="ORF">OXH18_18750</name>
</gene>
<name>A0A9E9CAP5_9CYAN</name>
<accession>A0A9E9CAP5</accession>
<feature type="region of interest" description="Disordered" evidence="1">
    <location>
        <begin position="204"/>
        <end position="223"/>
    </location>
</feature>
<protein>
    <recommendedName>
        <fullName evidence="4">SH3 domain-containing protein</fullName>
    </recommendedName>
</protein>
<dbReference type="AlphaFoldDB" id="A0A9E9CAP5"/>
<feature type="region of interest" description="Disordered" evidence="1">
    <location>
        <begin position="20"/>
        <end position="40"/>
    </location>
</feature>
<evidence type="ECO:0000313" key="3">
    <source>
        <dbReference type="Proteomes" id="UP001163152"/>
    </source>
</evidence>
<evidence type="ECO:0008006" key="4">
    <source>
        <dbReference type="Google" id="ProtNLM"/>
    </source>
</evidence>
<proteinExistence type="predicted"/>
<organism evidence="2 3">
    <name type="scientific">Thermocoleostomius sinensis A174</name>
    <dbReference type="NCBI Taxonomy" id="2016057"/>
    <lineage>
        <taxon>Bacteria</taxon>
        <taxon>Bacillati</taxon>
        <taxon>Cyanobacteriota</taxon>
        <taxon>Cyanophyceae</taxon>
        <taxon>Oculatellales</taxon>
        <taxon>Oculatellaceae</taxon>
        <taxon>Thermocoleostomius</taxon>
    </lineage>
</organism>
<dbReference type="RefSeq" id="WP_268608856.1">
    <property type="nucleotide sequence ID" value="NZ_CP113797.1"/>
</dbReference>
<reference evidence="2" key="1">
    <citation type="submission" date="2022-12" db="EMBL/GenBank/DDBJ databases">
        <title>Polyphasic identification of a Novel Hot-Spring Cyanobacterium Ocullathermofonsia sinensis gen nov. sp. nov. and Genomic Insights on its Adaptations to the Thermal Habitat.</title>
        <authorList>
            <person name="Daroch M."/>
            <person name="Tang J."/>
            <person name="Jiang Y."/>
        </authorList>
    </citation>
    <scope>NUCLEOTIDE SEQUENCE</scope>
    <source>
        <strain evidence="2">PKUAC-SCTA174</strain>
    </source>
</reference>
<dbReference type="Proteomes" id="UP001163152">
    <property type="component" value="Chromosome"/>
</dbReference>
<dbReference type="KEGG" id="tsin:OXH18_18750"/>
<keyword evidence="3" id="KW-1185">Reference proteome</keyword>
<feature type="compositionally biased region" description="Low complexity" evidence="1">
    <location>
        <begin position="23"/>
        <end position="40"/>
    </location>
</feature>